<feature type="region of interest" description="Disordered" evidence="1">
    <location>
        <begin position="1453"/>
        <end position="1474"/>
    </location>
</feature>
<feature type="region of interest" description="Disordered" evidence="1">
    <location>
        <begin position="1379"/>
        <end position="1398"/>
    </location>
</feature>
<dbReference type="GeneID" id="101859071"/>
<feature type="region of interest" description="Disordered" evidence="1">
    <location>
        <begin position="1231"/>
        <end position="1250"/>
    </location>
</feature>
<feature type="region of interest" description="Disordered" evidence="1">
    <location>
        <begin position="1009"/>
        <end position="1028"/>
    </location>
</feature>
<name>A0ABM1AEC6_APLCA</name>
<reference evidence="3" key="1">
    <citation type="submission" date="2025-08" db="UniProtKB">
        <authorList>
            <consortium name="RefSeq"/>
        </authorList>
    </citation>
    <scope>IDENTIFICATION</scope>
</reference>
<accession>A0ABM1AEC6</accession>
<dbReference type="RefSeq" id="XP_012946065.1">
    <property type="nucleotide sequence ID" value="XM_013090611.1"/>
</dbReference>
<feature type="region of interest" description="Disordered" evidence="1">
    <location>
        <begin position="787"/>
        <end position="806"/>
    </location>
</feature>
<feature type="region of interest" description="Disordered" evidence="1">
    <location>
        <begin position="1157"/>
        <end position="1176"/>
    </location>
</feature>
<feature type="region of interest" description="Disordered" evidence="1">
    <location>
        <begin position="861"/>
        <end position="880"/>
    </location>
</feature>
<feature type="region of interest" description="Disordered" evidence="1">
    <location>
        <begin position="417"/>
        <end position="436"/>
    </location>
</feature>
<feature type="region of interest" description="Disordered" evidence="1">
    <location>
        <begin position="491"/>
        <end position="510"/>
    </location>
</feature>
<feature type="region of interest" description="Disordered" evidence="1">
    <location>
        <begin position="639"/>
        <end position="658"/>
    </location>
</feature>
<evidence type="ECO:0000313" key="2">
    <source>
        <dbReference type="Proteomes" id="UP000694888"/>
    </source>
</evidence>
<feature type="region of interest" description="Disordered" evidence="1">
    <location>
        <begin position="195"/>
        <end position="214"/>
    </location>
</feature>
<sequence length="1526" mass="173191">MVFQEMYSGTSSSHAGPAKRKEYLLCQGISSGWKSIESFKNSLEKRADAEDSCPSPYQPRRTQREASLTDHKEYMVFQEMYSGTSSSHAGPAKRKEYLLCQGISSGWKSIESFKNSLEKRADAEDSCPSPYQPRRTQREASLTDHKEYMVFQEMYSGTSSSHAGPAKRKEYLLCQGISSGWKSIESFKNSLEKRADAEDSCPSPYQPRRTQREASLTDHKEYMVFQEMYSGTSSSHAGPAKRKEYLLCQGISSGWKSIESFKNSLEKRADAEDSCPSPYQPRRTQREASLTDHKEYMVFQEMYSGTSSSHAGPAKRKEYLLCQGISSGWKSIESFKNSLEKRADAEDSCPSPYQPRRTQREASLTDHKEYMVFQEMYSGTSSSHAGPAKRKEYLLCQGISSGWKSIESFKNSLEKRADAEDSCPSPYQPRRTQREASLTDHKEYMVFQEMYSGTSSSHAGPAKRKEYLLCQGISSGWKSIESFKNSLEKRADAEDSCPSPYQPRRTQREASLTDHKEYMVFQEMYSGTSSSHAGPAKRKEYLLCQGISSGWKSIESFKNSLEKRADAEDSCPSPYQPRRTQREASLTDHKEYMVFQEMYSGTSSSHAGPAKRKEYLLCQGISSGWKSIESFKNSLEKRADAEDSCPSPYQPRRTQREASLTDHKEYMVFQEMYSGTSSSHAGPAKRKEYLLCQGISSGWKSIESFKNSLEKRADAEDSCPSPYQPRRTQREASLTDHKEYMVFQEMYSGTSSSHAGPAKRKEYLLCQGISSGWKSIESFKNSLEKRADAEDSCPSPYQPRRTQREASLTDHKEYMVFQEMYSGTSSSHAGPAKRKEYLLCQGISSGWKSIESFKNSLEKRADAEDSCPSPYQPRRTQREASLTDHKEYMVFQEMYSGTSSSHAGPAKRKEYLLCQGISSGWKSIESFKNSLEKRADAEDSCPSPYQPRRTQREASLTDHKEYMVFQEMYSGTSSSHAGPAKRKEYLLCQGISSGWKSIESFKNSLEKRADAEDSCPSPYQPRRTQREASLTDHKEYMVFQEMYSGTSSSHAGPAKRKEYLLCQGISSGWKSIESFKNSLEKRADAEDSCPSPYQPRRTQREASLTDHKEYMVFQEMYSGTSSSHAGPAKRKEYLLCQGISSGWKSIESFKNSLEKRADAEDSCPSPYQPRRTQREASLTDHKEYMVFQEMYSGTSSSHAGPAKRKEYLLCQGISSGWKSIESFKNSLEKRADAEDSCPSPYQPRRTQREASLTDHKEYMVFQEMYSGTSSSHAGPAKRKEYLLCQGISSGWKSIESFKNSLEKRADAEDSCPSPYQPRRTQREASLTDHKEYMVFQEMYSGTSSSHAGPAKRKEYLLCQGISSGWKSIESFKNSLEKRADAEDSCPSPYQPRRTQREASLTDHKEYMVFQEMYSGTSSSHAGPAKRKEYLLCQGISSGWKSIESFKNSLEKRADAEDSCPSPYQPRRTQREASLTDHKEYMVFQEMYSGTSSSHAGPAKRKEYLLCQGISSGWKSIESFKNSLEKR</sequence>
<feature type="region of interest" description="Disordered" evidence="1">
    <location>
        <begin position="935"/>
        <end position="954"/>
    </location>
</feature>
<feature type="region of interest" description="Disordered" evidence="1">
    <location>
        <begin position="713"/>
        <end position="732"/>
    </location>
</feature>
<feature type="region of interest" description="Disordered" evidence="1">
    <location>
        <begin position="565"/>
        <end position="584"/>
    </location>
</feature>
<dbReference type="Proteomes" id="UP000694888">
    <property type="component" value="Unplaced"/>
</dbReference>
<feature type="region of interest" description="Disordered" evidence="1">
    <location>
        <begin position="269"/>
        <end position="288"/>
    </location>
</feature>
<evidence type="ECO:0000256" key="1">
    <source>
        <dbReference type="SAM" id="MobiDB-lite"/>
    </source>
</evidence>
<gene>
    <name evidence="3" type="primary">LOC101859071</name>
</gene>
<feature type="region of interest" description="Disordered" evidence="1">
    <location>
        <begin position="1083"/>
        <end position="1102"/>
    </location>
</feature>
<proteinExistence type="predicted"/>
<feature type="region of interest" description="Disordered" evidence="1">
    <location>
        <begin position="47"/>
        <end position="66"/>
    </location>
</feature>
<feature type="region of interest" description="Disordered" evidence="1">
    <location>
        <begin position="1305"/>
        <end position="1324"/>
    </location>
</feature>
<feature type="region of interest" description="Disordered" evidence="1">
    <location>
        <begin position="121"/>
        <end position="140"/>
    </location>
</feature>
<keyword evidence="2" id="KW-1185">Reference proteome</keyword>
<feature type="region of interest" description="Disordered" evidence="1">
    <location>
        <begin position="343"/>
        <end position="362"/>
    </location>
</feature>
<organism evidence="2 3">
    <name type="scientific">Aplysia californica</name>
    <name type="common">California sea hare</name>
    <dbReference type="NCBI Taxonomy" id="6500"/>
    <lineage>
        <taxon>Eukaryota</taxon>
        <taxon>Metazoa</taxon>
        <taxon>Spiralia</taxon>
        <taxon>Lophotrochozoa</taxon>
        <taxon>Mollusca</taxon>
        <taxon>Gastropoda</taxon>
        <taxon>Heterobranchia</taxon>
        <taxon>Euthyneura</taxon>
        <taxon>Tectipleura</taxon>
        <taxon>Aplysiida</taxon>
        <taxon>Aplysioidea</taxon>
        <taxon>Aplysiidae</taxon>
        <taxon>Aplysia</taxon>
    </lineage>
</organism>
<protein>
    <submittedName>
        <fullName evidence="3">Uncharacterized protein LOC101859071</fullName>
    </submittedName>
</protein>
<evidence type="ECO:0000313" key="3">
    <source>
        <dbReference type="RefSeq" id="XP_012946065.1"/>
    </source>
</evidence>